<organism evidence="2 3">
    <name type="scientific">Streptomyces exfoliatus</name>
    <name type="common">Streptomyces hydrogenans</name>
    <dbReference type="NCBI Taxonomy" id="1905"/>
    <lineage>
        <taxon>Bacteria</taxon>
        <taxon>Bacillati</taxon>
        <taxon>Actinomycetota</taxon>
        <taxon>Actinomycetes</taxon>
        <taxon>Kitasatosporales</taxon>
        <taxon>Streptomycetaceae</taxon>
        <taxon>Streptomyces</taxon>
    </lineage>
</organism>
<accession>A0ABV3D1R3</accession>
<evidence type="ECO:0000313" key="2">
    <source>
        <dbReference type="EMBL" id="MEU7296389.1"/>
    </source>
</evidence>
<proteinExistence type="predicted"/>
<feature type="domain" description="DNA primase/polymerase bifunctional N-terminal" evidence="1">
    <location>
        <begin position="1"/>
        <end position="213"/>
    </location>
</feature>
<comment type="caution">
    <text evidence="2">The sequence shown here is derived from an EMBL/GenBank/DDBJ whole genome shotgun (WGS) entry which is preliminary data.</text>
</comment>
<dbReference type="RefSeq" id="WP_359212331.1">
    <property type="nucleotide sequence ID" value="NZ_JBEZAM010000041.1"/>
</dbReference>
<evidence type="ECO:0000259" key="1">
    <source>
        <dbReference type="SMART" id="SM00943"/>
    </source>
</evidence>
<reference evidence="2 3" key="1">
    <citation type="submission" date="2024-06" db="EMBL/GenBank/DDBJ databases">
        <title>The Natural Products Discovery Center: Release of the First 8490 Sequenced Strains for Exploring Actinobacteria Biosynthetic Diversity.</title>
        <authorList>
            <person name="Kalkreuter E."/>
            <person name="Kautsar S.A."/>
            <person name="Yang D."/>
            <person name="Bader C.D."/>
            <person name="Teijaro C.N."/>
            <person name="Fluegel L."/>
            <person name="Davis C.M."/>
            <person name="Simpson J.R."/>
            <person name="Lauterbach L."/>
            <person name="Steele A.D."/>
            <person name="Gui C."/>
            <person name="Meng S."/>
            <person name="Li G."/>
            <person name="Viehrig K."/>
            <person name="Ye F."/>
            <person name="Su P."/>
            <person name="Kiefer A.F."/>
            <person name="Nichols A."/>
            <person name="Cepeda A.J."/>
            <person name="Yan W."/>
            <person name="Fan B."/>
            <person name="Jiang Y."/>
            <person name="Adhikari A."/>
            <person name="Zheng C.-J."/>
            <person name="Schuster L."/>
            <person name="Cowan T.M."/>
            <person name="Smanski M.J."/>
            <person name="Chevrette M.G."/>
            <person name="De Carvalho L.P.S."/>
            <person name="Shen B."/>
        </authorList>
    </citation>
    <scope>NUCLEOTIDE SEQUENCE [LARGE SCALE GENOMIC DNA]</scope>
    <source>
        <strain evidence="2 3">NPDC045705</strain>
    </source>
</reference>
<gene>
    <name evidence="2" type="ORF">AB0A76_24805</name>
</gene>
<dbReference type="InterPro" id="IPR015330">
    <property type="entry name" value="DNA_primase/pol_bifunc_N"/>
</dbReference>
<dbReference type="SMART" id="SM00943">
    <property type="entry name" value="Prim-Pol"/>
    <property type="match status" value="1"/>
</dbReference>
<protein>
    <submittedName>
        <fullName evidence="2">Bifunctional DNA primase/polymerase</fullName>
    </submittedName>
</protein>
<keyword evidence="3" id="KW-1185">Reference proteome</keyword>
<dbReference type="SUPFAM" id="SSF56747">
    <property type="entry name" value="Prim-pol domain"/>
    <property type="match status" value="1"/>
</dbReference>
<name>A0ABV3D1R3_STREX</name>
<dbReference type="CDD" id="cd04859">
    <property type="entry name" value="Prim_Pol"/>
    <property type="match status" value="1"/>
</dbReference>
<dbReference type="EMBL" id="JBEZAM010000041">
    <property type="protein sequence ID" value="MEU7296389.1"/>
    <property type="molecule type" value="Genomic_DNA"/>
</dbReference>
<dbReference type="Pfam" id="PF09250">
    <property type="entry name" value="Prim-Pol"/>
    <property type="match status" value="1"/>
</dbReference>
<dbReference type="Proteomes" id="UP001551210">
    <property type="component" value="Unassembled WGS sequence"/>
</dbReference>
<evidence type="ECO:0000313" key="3">
    <source>
        <dbReference type="Proteomes" id="UP001551210"/>
    </source>
</evidence>
<sequence>MWCAGQGWPVHPLAPRRKTPSANCRQCQVRSHSPQDCPCIPSGRWCHGFHAATTDPTRIERWWGQQPGFGVGVACGGAGLVVIDVDAHEALPPQRERLLPGIPIPPSVSLNGLRHGYHSLALLAALRGQPDPAEDTTTLRVRTPSGGMHVWYAAEPGQAWQCSAGSSPSRALAWQVDVRAHGGYIIAPGTTTDAGTYTAVGSARRPAPLPSWLALELARTGHLPAPPAQRTGSPVPQRARAAVIAAGGGRAVAGRTLATVLAAVSGCASVPEGAAFSDKLNRAAYTAGGLVSAGHLTASAAESALLAAALHARPTQERRALQIIRSGMSAGQQRPLMPGDHS</sequence>